<feature type="transmembrane region" description="Helical" evidence="5">
    <location>
        <begin position="178"/>
        <end position="198"/>
    </location>
</feature>
<evidence type="ECO:0000256" key="2">
    <source>
        <dbReference type="ARBA" id="ARBA00022692"/>
    </source>
</evidence>
<evidence type="ECO:0000259" key="6">
    <source>
        <dbReference type="PROSITE" id="PS50850"/>
    </source>
</evidence>
<keyword evidence="3 5" id="KW-1133">Transmembrane helix</keyword>
<dbReference type="Pfam" id="PF07690">
    <property type="entry name" value="MFS_1"/>
    <property type="match status" value="1"/>
</dbReference>
<feature type="transmembrane region" description="Helical" evidence="5">
    <location>
        <begin position="397"/>
        <end position="420"/>
    </location>
</feature>
<feature type="transmembrane region" description="Helical" evidence="5">
    <location>
        <begin position="273"/>
        <end position="293"/>
    </location>
</feature>
<dbReference type="Gene3D" id="1.20.1250.20">
    <property type="entry name" value="MFS general substrate transporter like domains"/>
    <property type="match status" value="1"/>
</dbReference>
<dbReference type="PRINTS" id="PR01036">
    <property type="entry name" value="TCRTETB"/>
</dbReference>
<dbReference type="PANTHER" id="PTHR23501">
    <property type="entry name" value="MAJOR FACILITATOR SUPERFAMILY"/>
    <property type="match status" value="1"/>
</dbReference>
<dbReference type="GO" id="GO:0005886">
    <property type="term" value="C:plasma membrane"/>
    <property type="evidence" value="ECO:0007669"/>
    <property type="project" value="TreeGrafter"/>
</dbReference>
<evidence type="ECO:0000313" key="8">
    <source>
        <dbReference type="Proteomes" id="UP000199046"/>
    </source>
</evidence>
<feature type="transmembrane region" description="Helical" evidence="5">
    <location>
        <begin position="426"/>
        <end position="449"/>
    </location>
</feature>
<feature type="transmembrane region" description="Helical" evidence="5">
    <location>
        <begin position="57"/>
        <end position="78"/>
    </location>
</feature>
<dbReference type="GO" id="GO:0022857">
    <property type="term" value="F:transmembrane transporter activity"/>
    <property type="evidence" value="ECO:0007669"/>
    <property type="project" value="InterPro"/>
</dbReference>
<evidence type="ECO:0000256" key="3">
    <source>
        <dbReference type="ARBA" id="ARBA00022989"/>
    </source>
</evidence>
<keyword evidence="8" id="KW-1185">Reference proteome</keyword>
<feature type="transmembrane region" description="Helical" evidence="5">
    <location>
        <begin position="90"/>
        <end position="109"/>
    </location>
</feature>
<feature type="transmembrane region" description="Helical" evidence="5">
    <location>
        <begin position="27"/>
        <end position="51"/>
    </location>
</feature>
<dbReference type="Proteomes" id="UP000199046">
    <property type="component" value="Unassembled WGS sequence"/>
</dbReference>
<feature type="transmembrane region" description="Helical" evidence="5">
    <location>
        <begin position="332"/>
        <end position="354"/>
    </location>
</feature>
<feature type="transmembrane region" description="Helical" evidence="5">
    <location>
        <begin position="237"/>
        <end position="253"/>
    </location>
</feature>
<name>A0A1I1N148_9GAMM</name>
<accession>A0A1I1N148</accession>
<dbReference type="EMBL" id="FOLY01000008">
    <property type="protein sequence ID" value="SFC88563.1"/>
    <property type="molecule type" value="Genomic_DNA"/>
</dbReference>
<keyword evidence="2 5" id="KW-0812">Transmembrane</keyword>
<proteinExistence type="predicted"/>
<dbReference type="InterPro" id="IPR020846">
    <property type="entry name" value="MFS_dom"/>
</dbReference>
<dbReference type="SUPFAM" id="SSF103473">
    <property type="entry name" value="MFS general substrate transporter"/>
    <property type="match status" value="1"/>
</dbReference>
<feature type="transmembrane region" description="Helical" evidence="5">
    <location>
        <begin position="360"/>
        <end position="385"/>
    </location>
</feature>
<comment type="subcellular location">
    <subcellularLocation>
        <location evidence="1">Membrane</location>
        <topology evidence="1">Multi-pass membrane protein</topology>
    </subcellularLocation>
</comment>
<dbReference type="AlphaFoldDB" id="A0A1I1N148"/>
<organism evidence="7 8">
    <name type="scientific">Kushneria avicenniae</name>
    <dbReference type="NCBI Taxonomy" id="402385"/>
    <lineage>
        <taxon>Bacteria</taxon>
        <taxon>Pseudomonadati</taxon>
        <taxon>Pseudomonadota</taxon>
        <taxon>Gammaproteobacteria</taxon>
        <taxon>Oceanospirillales</taxon>
        <taxon>Halomonadaceae</taxon>
        <taxon>Kushneria</taxon>
    </lineage>
</organism>
<feature type="transmembrane region" description="Helical" evidence="5">
    <location>
        <begin position="299"/>
        <end position="320"/>
    </location>
</feature>
<dbReference type="STRING" id="402385.SAMN05421848_3144"/>
<feature type="domain" description="Major facilitator superfamily (MFS) profile" evidence="6">
    <location>
        <begin position="25"/>
        <end position="454"/>
    </location>
</feature>
<dbReference type="InterPro" id="IPR011701">
    <property type="entry name" value="MFS"/>
</dbReference>
<protein>
    <submittedName>
        <fullName evidence="7">Predicted arabinose efflux permease, MFS family</fullName>
    </submittedName>
</protein>
<evidence type="ECO:0000256" key="1">
    <source>
        <dbReference type="ARBA" id="ARBA00004141"/>
    </source>
</evidence>
<feature type="transmembrane region" description="Helical" evidence="5">
    <location>
        <begin position="148"/>
        <end position="172"/>
    </location>
</feature>
<reference evidence="8" key="1">
    <citation type="submission" date="2016-10" db="EMBL/GenBank/DDBJ databases">
        <authorList>
            <person name="Varghese N."/>
            <person name="Submissions S."/>
        </authorList>
    </citation>
    <scope>NUCLEOTIDE SEQUENCE [LARGE SCALE GENOMIC DNA]</scope>
    <source>
        <strain evidence="8">DSM 23439</strain>
    </source>
</reference>
<sequence>MTDSLNPSSDKGYAPGLFSKDYRALSLSLFCITVLVAFEALAVATAMPVIADHLDGLSLYALAYAGPVAASVIGMAAAGWLSNARGPRPAFLIGAVCFASGLLIAGSAPTMTVLVAGRVVQGLGGGAISVAVYVIVARAYPSSLRPSVFALFSAGWVLPSLVGPVVSGLIVTALGWRWLFLLIPALLVPVAWVILVALRRISENRQPFESPGQLIWALLAAAMVGLVHIGAHSQGLLQWWLLMGGLAGLLTIMPRMLPKGTFRLHQGLPRVIALRMTLGATFFASEAFIPLLLEHEHGLSPVMAGLALSVGAISWFLGAWIQRRPGLQGRRLPLAGMCAMSAGLLVIFLSQLVWRSVIPIMAGWGLVGLGMGLGYASLSVLTLALTPEDEQGTTGAALQLADALSIAMALSVGGIAIGHLTAGDPMIYALCFGFTLLLACAGLLIAAFLPQAGRRGAA</sequence>
<dbReference type="OrthoDB" id="9812221at2"/>
<feature type="transmembrane region" description="Helical" evidence="5">
    <location>
        <begin position="210"/>
        <end position="231"/>
    </location>
</feature>
<dbReference type="RefSeq" id="WP_090135965.1">
    <property type="nucleotide sequence ID" value="NZ_FOLY01000008.1"/>
</dbReference>
<dbReference type="PROSITE" id="PS50850">
    <property type="entry name" value="MFS"/>
    <property type="match status" value="1"/>
</dbReference>
<feature type="transmembrane region" description="Helical" evidence="5">
    <location>
        <begin position="115"/>
        <end position="136"/>
    </location>
</feature>
<dbReference type="PANTHER" id="PTHR23501:SF154">
    <property type="entry name" value="MULTIDRUG-EFFLUX TRANSPORTER RV1634-RELATED"/>
    <property type="match status" value="1"/>
</dbReference>
<keyword evidence="4 5" id="KW-0472">Membrane</keyword>
<dbReference type="InterPro" id="IPR036259">
    <property type="entry name" value="MFS_trans_sf"/>
</dbReference>
<evidence type="ECO:0000256" key="4">
    <source>
        <dbReference type="ARBA" id="ARBA00023136"/>
    </source>
</evidence>
<gene>
    <name evidence="7" type="ORF">SAMN05421848_3144</name>
</gene>
<evidence type="ECO:0000256" key="5">
    <source>
        <dbReference type="SAM" id="Phobius"/>
    </source>
</evidence>
<evidence type="ECO:0000313" key="7">
    <source>
        <dbReference type="EMBL" id="SFC88563.1"/>
    </source>
</evidence>